<feature type="region of interest" description="Disordered" evidence="1">
    <location>
        <begin position="481"/>
        <end position="502"/>
    </location>
</feature>
<dbReference type="InterPro" id="IPR002921">
    <property type="entry name" value="Fungal_lipase-type"/>
</dbReference>
<evidence type="ECO:0000313" key="4">
    <source>
        <dbReference type="EMBL" id="KAG9325612.1"/>
    </source>
</evidence>
<keyword evidence="2" id="KW-0812">Transmembrane</keyword>
<feature type="compositionally biased region" description="Polar residues" evidence="1">
    <location>
        <begin position="1"/>
        <end position="12"/>
    </location>
</feature>
<keyword evidence="2" id="KW-0472">Membrane</keyword>
<evidence type="ECO:0000259" key="3">
    <source>
        <dbReference type="Pfam" id="PF01764"/>
    </source>
</evidence>
<dbReference type="AlphaFoldDB" id="A0A9P8CZH8"/>
<feature type="region of interest" description="Disordered" evidence="1">
    <location>
        <begin position="51"/>
        <end position="93"/>
    </location>
</feature>
<sequence>MVWSVDCSNLTGTHPLGHQENLEQEHKPPPFPEKFPVSECHLREFCGSHVPHTPTKSTSTAPSIISTTSSSSSSSASTAATLDGTPTAPLLPEYHEEPLKERISVKPMDFCNYILDGLSLYIRNLRNPSTIPGRGLRSRTYAMGVLPALIGILIFCQTVITTVIIWSSYTTLGRMAFQLFLKDQILLFDSTDTVDPHGTREALRHLADTQPKSKPTFNYHIANLLLTLSTLTYERDDNLVKTASTILRNIQSEQQRNEAAQLLIASEQTIDSKAKLLGMRFLGVSELKSLGGPFAGLFYNDETIILAFKGTSVLAFNEYLIDATIQRVKAHEYLYGEVHKGFYESLFPDPAPVGCYEKATLDKTNPFNTIMDTIFGIAKSLKEKTGKPVNLWMTGHSLGGALAALTMARLQMPLRPHDPLFEGKDPKSVQILNHDGTPRTVLQEMMARYNASHPLSADPSCDDKAHHSHFPFSIFHDIKHHHSDKPSHGRHKSHGSSSSNSHQNDLDLFLLRDCYSFASPKVGDTSFAQEFDRHHTQFLTHSLHRPVYYRVIVDKDLVPRMPPGCSTDPDEAKNSKLRRMFPCVQCSNSSEQHSEATLQTSIHQKTTSYGATTTTTTTTTTANGKTAQRQYTHHETETTTTTHKTQFRSLLDYRHVGQLVSLPNAPLRPTVKPSEFQTDLCSEILRPDQDMLQLLHQIETALKPSSSSNSDPTRINKSRSKKTRPSFCARSQADEMDRAKARHDLDQASRLRVPCDAERFLLTFPNVISHSPATYQRNLVRSRYYFSSFPGSEMESVIQEKKSESHGGRYRDSAIVIDH</sequence>
<evidence type="ECO:0000313" key="5">
    <source>
        <dbReference type="Proteomes" id="UP000717515"/>
    </source>
</evidence>
<evidence type="ECO:0000256" key="1">
    <source>
        <dbReference type="SAM" id="MobiDB-lite"/>
    </source>
</evidence>
<feature type="compositionally biased region" description="Low complexity" evidence="1">
    <location>
        <begin position="53"/>
        <end position="81"/>
    </location>
</feature>
<feature type="compositionally biased region" description="Polar residues" evidence="1">
    <location>
        <begin position="703"/>
        <end position="715"/>
    </location>
</feature>
<feature type="region of interest" description="Disordered" evidence="1">
    <location>
        <begin position="700"/>
        <end position="739"/>
    </location>
</feature>
<feature type="compositionally biased region" description="Basic residues" evidence="1">
    <location>
        <begin position="481"/>
        <end position="494"/>
    </location>
</feature>
<feature type="region of interest" description="Disordered" evidence="1">
    <location>
        <begin position="1"/>
        <end position="30"/>
    </location>
</feature>
<dbReference type="Gene3D" id="3.40.50.1820">
    <property type="entry name" value="alpha/beta hydrolase"/>
    <property type="match status" value="1"/>
</dbReference>
<proteinExistence type="predicted"/>
<dbReference type="InterPro" id="IPR029058">
    <property type="entry name" value="AB_hydrolase_fold"/>
</dbReference>
<dbReference type="Proteomes" id="UP000717515">
    <property type="component" value="Unassembled WGS sequence"/>
</dbReference>
<name>A0A9P8CZH8_MORAP</name>
<accession>A0A9P8CZH8</accession>
<dbReference type="SUPFAM" id="SSF53474">
    <property type="entry name" value="alpha/beta-Hydrolases"/>
    <property type="match status" value="1"/>
</dbReference>
<protein>
    <recommendedName>
        <fullName evidence="3">Fungal lipase-type domain-containing protein</fullName>
    </recommendedName>
</protein>
<dbReference type="EMBL" id="JAIFTL010000036">
    <property type="protein sequence ID" value="KAG9325612.1"/>
    <property type="molecule type" value="Genomic_DNA"/>
</dbReference>
<feature type="region of interest" description="Disordered" evidence="1">
    <location>
        <begin position="613"/>
        <end position="643"/>
    </location>
</feature>
<gene>
    <name evidence="4" type="ORF">KVV02_000637</name>
</gene>
<feature type="domain" description="Fungal lipase-type" evidence="3">
    <location>
        <begin position="306"/>
        <end position="411"/>
    </location>
</feature>
<organism evidence="4 5">
    <name type="scientific">Mortierella alpina</name>
    <name type="common">Oleaginous fungus</name>
    <name type="synonym">Mortierella renispora</name>
    <dbReference type="NCBI Taxonomy" id="64518"/>
    <lineage>
        <taxon>Eukaryota</taxon>
        <taxon>Fungi</taxon>
        <taxon>Fungi incertae sedis</taxon>
        <taxon>Mucoromycota</taxon>
        <taxon>Mortierellomycotina</taxon>
        <taxon>Mortierellomycetes</taxon>
        <taxon>Mortierellales</taxon>
        <taxon>Mortierellaceae</taxon>
        <taxon>Mortierella</taxon>
    </lineage>
</organism>
<reference evidence="4" key="1">
    <citation type="submission" date="2021-07" db="EMBL/GenBank/DDBJ databases">
        <title>Draft genome of Mortierella alpina, strain LL118, isolated from an aspen leaf litter sample.</title>
        <authorList>
            <person name="Yang S."/>
            <person name="Vinatzer B.A."/>
        </authorList>
    </citation>
    <scope>NUCLEOTIDE SEQUENCE</scope>
    <source>
        <strain evidence="4">LL118</strain>
    </source>
</reference>
<dbReference type="GO" id="GO:0006629">
    <property type="term" value="P:lipid metabolic process"/>
    <property type="evidence" value="ECO:0007669"/>
    <property type="project" value="InterPro"/>
</dbReference>
<comment type="caution">
    <text evidence="4">The sequence shown here is derived from an EMBL/GenBank/DDBJ whole genome shotgun (WGS) entry which is preliminary data.</text>
</comment>
<dbReference type="PANTHER" id="PTHR45856">
    <property type="entry name" value="ALPHA/BETA-HYDROLASES SUPERFAMILY PROTEIN"/>
    <property type="match status" value="1"/>
</dbReference>
<dbReference type="Pfam" id="PF01764">
    <property type="entry name" value="Lipase_3"/>
    <property type="match status" value="2"/>
</dbReference>
<dbReference type="InterPro" id="IPR051218">
    <property type="entry name" value="Sec_MonoDiacylglyc_Lipase"/>
</dbReference>
<dbReference type="PANTHER" id="PTHR45856:SF24">
    <property type="entry name" value="FUNGAL LIPASE-LIKE DOMAIN-CONTAINING PROTEIN"/>
    <property type="match status" value="1"/>
</dbReference>
<feature type="transmembrane region" description="Helical" evidence="2">
    <location>
        <begin position="144"/>
        <end position="169"/>
    </location>
</feature>
<evidence type="ECO:0000256" key="2">
    <source>
        <dbReference type="SAM" id="Phobius"/>
    </source>
</evidence>
<keyword evidence="2" id="KW-1133">Transmembrane helix</keyword>
<feature type="domain" description="Fungal lipase-type" evidence="3">
    <location>
        <begin position="513"/>
        <end position="563"/>
    </location>
</feature>